<dbReference type="SUPFAM" id="SSF48239">
    <property type="entry name" value="Terpenoid cyclases/Protein prenyltransferases"/>
    <property type="match status" value="1"/>
</dbReference>
<dbReference type="STRING" id="1385510.GCA_000425205_00277"/>
<name>A0A0A5GRC4_9BACI</name>
<gene>
    <name evidence="1" type="ORF">N781_01005</name>
</gene>
<organism evidence="1 2">
    <name type="scientific">Pontibacillus halophilus JSM 076056 = DSM 19796</name>
    <dbReference type="NCBI Taxonomy" id="1385510"/>
    <lineage>
        <taxon>Bacteria</taxon>
        <taxon>Bacillati</taxon>
        <taxon>Bacillota</taxon>
        <taxon>Bacilli</taxon>
        <taxon>Bacillales</taxon>
        <taxon>Bacillaceae</taxon>
        <taxon>Pontibacillus</taxon>
    </lineage>
</organism>
<dbReference type="AlphaFoldDB" id="A0A0A5GRC4"/>
<proteinExistence type="predicted"/>
<accession>A0A0A5GRC4</accession>
<dbReference type="eggNOG" id="ENOG502Z95C">
    <property type="taxonomic scope" value="Bacteria"/>
</dbReference>
<evidence type="ECO:0000313" key="2">
    <source>
        <dbReference type="Proteomes" id="UP000030528"/>
    </source>
</evidence>
<sequence length="304" mass="35124">MKQLSTGAFQSAQDWVLTYGRPLEQALFRLAFENGNRMEVFAEIERYQNEDGGFGNGLEPDFLTPASSSLATSVALQRLLPFYDDREAQPIFRKAVRYLESTFDEERRGWYAVPKEVNDAPHAPWWAVNDSGQSGIDDTWGNPNAELIGYMTLFESYSKRLNMDFLLEVAVQTFLQKEQFESHELYSYMRLFATIPEVRSESVEEQLVRGVQQTVHLSKEDWKNYVPTPLQFVPTPQSSTYGIPERAIEENLDHLIEQLESEGVIRPTWSWGTDEDAWEQSKQDWTGIRTIEALFTLHRYGRIA</sequence>
<dbReference type="RefSeq" id="WP_036768789.1">
    <property type="nucleotide sequence ID" value="NZ_AULI01000001.1"/>
</dbReference>
<evidence type="ECO:0000313" key="1">
    <source>
        <dbReference type="EMBL" id="KGX93808.1"/>
    </source>
</evidence>
<dbReference type="InterPro" id="IPR008930">
    <property type="entry name" value="Terpenoid_cyclase/PrenylTrfase"/>
</dbReference>
<comment type="caution">
    <text evidence="1">The sequence shown here is derived from an EMBL/GenBank/DDBJ whole genome shotgun (WGS) entry which is preliminary data.</text>
</comment>
<dbReference type="Proteomes" id="UP000030528">
    <property type="component" value="Unassembled WGS sequence"/>
</dbReference>
<keyword evidence="2" id="KW-1185">Reference proteome</keyword>
<protein>
    <submittedName>
        <fullName evidence="1">Uncharacterized protein</fullName>
    </submittedName>
</protein>
<dbReference type="OrthoDB" id="3286086at2"/>
<dbReference type="EMBL" id="AVPE01000001">
    <property type="protein sequence ID" value="KGX93808.1"/>
    <property type="molecule type" value="Genomic_DNA"/>
</dbReference>
<reference evidence="1 2" key="1">
    <citation type="submission" date="2013-08" db="EMBL/GenBank/DDBJ databases">
        <authorList>
            <person name="Huang J."/>
            <person name="Wang G."/>
        </authorList>
    </citation>
    <scope>NUCLEOTIDE SEQUENCE [LARGE SCALE GENOMIC DNA]</scope>
    <source>
        <strain evidence="1 2">JSM 076056</strain>
    </source>
</reference>